<sequence length="179" mass="21012">MPNYIRADAAGATFFFTLTLQDRGARYLVDHVTELRACLRTVKERHPFDIEAMVVLPEHIHALWRLPVDDGDYSTRWMLLKQSFTRRLTELGVLAPEAEKPKGRRGERSVWQRRFWEHQVTDEADFARHVDYIHFNPVKHGWVLRARDWPYSSLHRFVREGKLPADWGISAAIEGEFGE</sequence>
<dbReference type="GO" id="GO:0004803">
    <property type="term" value="F:transposase activity"/>
    <property type="evidence" value="ECO:0007669"/>
    <property type="project" value="InterPro"/>
</dbReference>
<dbReference type="SUPFAM" id="SSF143422">
    <property type="entry name" value="Transposase IS200-like"/>
    <property type="match status" value="1"/>
</dbReference>
<keyword evidence="3" id="KW-1185">Reference proteome</keyword>
<organism evidence="2 3">
    <name type="scientific">Ramlibacter cellulosilyticus</name>
    <dbReference type="NCBI Taxonomy" id="2764187"/>
    <lineage>
        <taxon>Bacteria</taxon>
        <taxon>Pseudomonadati</taxon>
        <taxon>Pseudomonadota</taxon>
        <taxon>Betaproteobacteria</taxon>
        <taxon>Burkholderiales</taxon>
        <taxon>Comamonadaceae</taxon>
        <taxon>Ramlibacter</taxon>
    </lineage>
</organism>
<dbReference type="Gene3D" id="3.30.70.1290">
    <property type="entry name" value="Transposase IS200-like"/>
    <property type="match status" value="1"/>
</dbReference>
<gene>
    <name evidence="2" type="ORF">H8N03_20610</name>
</gene>
<accession>A0A923MUP8</accession>
<dbReference type="SMART" id="SM01321">
    <property type="entry name" value="Y1_Tnp"/>
    <property type="match status" value="1"/>
</dbReference>
<dbReference type="InterPro" id="IPR036515">
    <property type="entry name" value="Transposase_17_sf"/>
</dbReference>
<dbReference type="NCBIfam" id="NF047646">
    <property type="entry name" value="REP_Tyr_transpos"/>
    <property type="match status" value="1"/>
</dbReference>
<dbReference type="InterPro" id="IPR052715">
    <property type="entry name" value="RAYT_transposase"/>
</dbReference>
<feature type="domain" description="Transposase IS200-like" evidence="1">
    <location>
        <begin position="9"/>
        <end position="136"/>
    </location>
</feature>
<name>A0A923MUP8_9BURK</name>
<comment type="caution">
    <text evidence="2">The sequence shown here is derived from an EMBL/GenBank/DDBJ whole genome shotgun (WGS) entry which is preliminary data.</text>
</comment>
<dbReference type="GO" id="GO:0043565">
    <property type="term" value="F:sequence-specific DNA binding"/>
    <property type="evidence" value="ECO:0007669"/>
    <property type="project" value="TreeGrafter"/>
</dbReference>
<protein>
    <submittedName>
        <fullName evidence="2">Transposase</fullName>
    </submittedName>
</protein>
<dbReference type="EMBL" id="JACORT010000010">
    <property type="protein sequence ID" value="MBC5785361.1"/>
    <property type="molecule type" value="Genomic_DNA"/>
</dbReference>
<reference evidence="2" key="1">
    <citation type="submission" date="2020-08" db="EMBL/GenBank/DDBJ databases">
        <title>Ramlibacter sp. USB13 16S ribosomal RNA gene genome sequencing and assembly.</title>
        <authorList>
            <person name="Kang M."/>
        </authorList>
    </citation>
    <scope>NUCLEOTIDE SEQUENCE</scope>
    <source>
        <strain evidence="2">USB13</strain>
    </source>
</reference>
<evidence type="ECO:0000313" key="2">
    <source>
        <dbReference type="EMBL" id="MBC5785361.1"/>
    </source>
</evidence>
<dbReference type="PANTHER" id="PTHR36966">
    <property type="entry name" value="REP-ASSOCIATED TYROSINE TRANSPOSASE"/>
    <property type="match status" value="1"/>
</dbReference>
<dbReference type="Proteomes" id="UP000608513">
    <property type="component" value="Unassembled WGS sequence"/>
</dbReference>
<evidence type="ECO:0000313" key="3">
    <source>
        <dbReference type="Proteomes" id="UP000608513"/>
    </source>
</evidence>
<dbReference type="InterPro" id="IPR002686">
    <property type="entry name" value="Transposase_17"/>
</dbReference>
<proteinExistence type="predicted"/>
<dbReference type="PANTHER" id="PTHR36966:SF1">
    <property type="entry name" value="REP-ASSOCIATED TYROSINE TRANSPOSASE"/>
    <property type="match status" value="1"/>
</dbReference>
<dbReference type="AlphaFoldDB" id="A0A923MUP8"/>
<evidence type="ECO:0000259" key="1">
    <source>
        <dbReference type="SMART" id="SM01321"/>
    </source>
</evidence>
<dbReference type="RefSeq" id="WP_187078110.1">
    <property type="nucleotide sequence ID" value="NZ_JACORT010000010.1"/>
</dbReference>
<dbReference type="GO" id="GO:0006313">
    <property type="term" value="P:DNA transposition"/>
    <property type="evidence" value="ECO:0007669"/>
    <property type="project" value="InterPro"/>
</dbReference>